<dbReference type="Proteomes" id="UP000239936">
    <property type="component" value="Unassembled WGS sequence"/>
</dbReference>
<dbReference type="OrthoDB" id="5761320at2"/>
<reference evidence="5 6" key="1">
    <citation type="submission" date="2018-01" db="EMBL/GenBank/DDBJ databases">
        <title>The complete genome sequence of Chromatium okenii LaCa, a purple sulfur bacterium with a turbulent life.</title>
        <authorList>
            <person name="Luedin S.M."/>
            <person name="Liechti N."/>
            <person name="Storelli N."/>
            <person name="Danza F."/>
            <person name="Wittwer M."/>
            <person name="Pothier J.F."/>
            <person name="Tonolla M.A."/>
        </authorList>
    </citation>
    <scope>NUCLEOTIDE SEQUENCE [LARGE SCALE GENOMIC DNA]</scope>
    <source>
        <strain evidence="5 6">LaCa</strain>
    </source>
</reference>
<dbReference type="GO" id="GO:0005576">
    <property type="term" value="C:extracellular region"/>
    <property type="evidence" value="ECO:0007669"/>
    <property type="project" value="UniProtKB-SubCell"/>
</dbReference>
<dbReference type="AlphaFoldDB" id="A0A2S7XSU4"/>
<dbReference type="Pfam" id="PF17210">
    <property type="entry name" value="SdrD_B"/>
    <property type="match status" value="6"/>
</dbReference>
<feature type="domain" description="SD-repeat containing protein B" evidence="4">
    <location>
        <begin position="562"/>
        <end position="650"/>
    </location>
</feature>
<keyword evidence="2" id="KW-0964">Secreted</keyword>
<evidence type="ECO:0000313" key="6">
    <source>
        <dbReference type="Proteomes" id="UP000239936"/>
    </source>
</evidence>
<keyword evidence="3" id="KW-0732">Signal</keyword>
<dbReference type="SUPFAM" id="SSF117074">
    <property type="entry name" value="Hypothetical protein PA1324"/>
    <property type="match status" value="6"/>
</dbReference>
<evidence type="ECO:0000256" key="2">
    <source>
        <dbReference type="ARBA" id="ARBA00022525"/>
    </source>
</evidence>
<dbReference type="InterPro" id="IPR051417">
    <property type="entry name" value="SDr/BOS_complex"/>
</dbReference>
<name>A0A2S7XSU4_9GAMM</name>
<organism evidence="5 6">
    <name type="scientific">Chromatium okenii</name>
    <dbReference type="NCBI Taxonomy" id="61644"/>
    <lineage>
        <taxon>Bacteria</taxon>
        <taxon>Pseudomonadati</taxon>
        <taxon>Pseudomonadota</taxon>
        <taxon>Gammaproteobacteria</taxon>
        <taxon>Chromatiales</taxon>
        <taxon>Chromatiaceae</taxon>
        <taxon>Chromatium</taxon>
    </lineage>
</organism>
<comment type="caution">
    <text evidence="5">The sequence shown here is derived from an EMBL/GenBank/DDBJ whole genome shotgun (WGS) entry which is preliminary data.</text>
</comment>
<dbReference type="RefSeq" id="WP_105073242.1">
    <property type="nucleotide sequence ID" value="NZ_PPGH01000034.1"/>
</dbReference>
<comment type="subcellular location">
    <subcellularLocation>
        <location evidence="1">Secreted</location>
    </subcellularLocation>
</comment>
<dbReference type="EMBL" id="PPGH01000034">
    <property type="protein sequence ID" value="PQJ96482.1"/>
    <property type="molecule type" value="Genomic_DNA"/>
</dbReference>
<dbReference type="InterPro" id="IPR013783">
    <property type="entry name" value="Ig-like_fold"/>
</dbReference>
<dbReference type="InterPro" id="IPR033764">
    <property type="entry name" value="Sdr_B"/>
</dbReference>
<feature type="domain" description="SD-repeat containing protein B" evidence="4">
    <location>
        <begin position="673"/>
        <end position="761"/>
    </location>
</feature>
<dbReference type="PANTHER" id="PTHR23303:SF15">
    <property type="entry name" value="COLOSSIN-A"/>
    <property type="match status" value="1"/>
</dbReference>
<keyword evidence="6" id="KW-1185">Reference proteome</keyword>
<feature type="domain" description="SD-repeat containing protein B" evidence="4">
    <location>
        <begin position="197"/>
        <end position="316"/>
    </location>
</feature>
<accession>A0A2S7XSU4</accession>
<dbReference type="PANTHER" id="PTHR23303">
    <property type="entry name" value="CARBOXYPEPTIDASE REGULATORY REGION-CONTAINING"/>
    <property type="match status" value="1"/>
</dbReference>
<feature type="domain" description="SD-repeat containing protein B" evidence="4">
    <location>
        <begin position="784"/>
        <end position="837"/>
    </location>
</feature>
<evidence type="ECO:0000256" key="3">
    <source>
        <dbReference type="ARBA" id="ARBA00022729"/>
    </source>
</evidence>
<evidence type="ECO:0000259" key="4">
    <source>
        <dbReference type="Pfam" id="PF17210"/>
    </source>
</evidence>
<gene>
    <name evidence="5" type="ORF">CXB77_06430</name>
</gene>
<feature type="domain" description="SD-repeat containing protein B" evidence="4">
    <location>
        <begin position="446"/>
        <end position="527"/>
    </location>
</feature>
<feature type="domain" description="SD-repeat containing protein B" evidence="4">
    <location>
        <begin position="328"/>
        <end position="411"/>
    </location>
</feature>
<dbReference type="Gene3D" id="2.60.40.10">
    <property type="entry name" value="Immunoglobulins"/>
    <property type="match status" value="6"/>
</dbReference>
<evidence type="ECO:0000313" key="5">
    <source>
        <dbReference type="EMBL" id="PQJ96482.1"/>
    </source>
</evidence>
<proteinExistence type="predicted"/>
<evidence type="ECO:0000256" key="1">
    <source>
        <dbReference type="ARBA" id="ARBA00004613"/>
    </source>
</evidence>
<sequence>MSTFTIRLTTSALNPNSLTLGYQLDVGAPSFVDIIVTNSLDTAMVPNGIYDGYCLNPISIIYPSPTTYEAQSYAGNAVASFQAVGLNALTLTQVNQLNWLLTQNFTSDPKYSGQFNYGEVQTAIWKIIGFTDEQIASEQIYLTDNNRQVVSKSDFEFLISASQSAVANNVLPSDAFFTMVIDPAGDAQPLISMVRAAELGNYVWSDANADGIQNNGEVGLSDVSVYLWRDLNSDGKFDQITETLNQTVTDSSGYYNFKGLAPGFNYQVYFAPKDGYVFSPANIGDDGADSDVDKDGLSQVITLAAGESNQTIDAGLIGRSQQNSTPASLSGFVYQDEGNDGAWDGVAAGIENVVVTLLDASGNPVLDASNNPITATTNGNGFYTFNDLKPGTYGVSEAQPTGYLDGKDTAGEFGGGTAGNDIITGIVLAEGQNSLNNNFGELKPASVSGFVYIDNSDDGIKDGNESSISGVTVTLTGTDDLGVIAPISVQTDENGKYSFDDLRPGTYTVKETQPTDYLDGKDKAGAPGGGVAGNDVINTIVLNSSDSSTNNNFGELPQPAQLSGFVYVDAGDDGTKGDDETAIGGVTVTLLDVDGNTVATATTDDVGYYEFTGLAAGTYTVVESQPDDYLDGKDTASNGAVITPDTDKISVTLIAGDDSKNNNFGELPQPAQLSGYVYEDAHDDGVKGVGETAIGGVTVTLLDADGNTVATATTDDVGYYEFTGLAAGTYTVVESQPDDYLDGKDTASNGAVITPDTDKISVTLIAGDDSKNNNFGELPQPAQLSGYVYEDAHDDGVKGVGETAIGGVTVTLLDADGNTVATATTDDVGYYEFTGLALEPIPLLNRNRMII</sequence>
<protein>
    <recommendedName>
        <fullName evidence="4">SD-repeat containing protein B domain-containing protein</fullName>
    </recommendedName>
</protein>